<dbReference type="EMBL" id="AM269894">
    <property type="protein sequence ID" value="CAK51534.1"/>
    <property type="molecule type" value="Genomic_DNA"/>
</dbReference>
<name>C8TE48_EIMTE</name>
<dbReference type="AlphaFoldDB" id="C8TE48"/>
<evidence type="ECO:0000313" key="2">
    <source>
        <dbReference type="Proteomes" id="UP000243681"/>
    </source>
</evidence>
<protein>
    <submittedName>
        <fullName evidence="1">Uncharacterized protein</fullName>
    </submittedName>
</protein>
<organism evidence="1 2">
    <name type="scientific">Eimeria tenella</name>
    <name type="common">Coccidian parasite</name>
    <dbReference type="NCBI Taxonomy" id="5802"/>
    <lineage>
        <taxon>Eukaryota</taxon>
        <taxon>Sar</taxon>
        <taxon>Alveolata</taxon>
        <taxon>Apicomplexa</taxon>
        <taxon>Conoidasida</taxon>
        <taxon>Coccidia</taxon>
        <taxon>Eucoccidiorida</taxon>
        <taxon>Eimeriorina</taxon>
        <taxon>Eimeriidae</taxon>
        <taxon>Eimeria</taxon>
    </lineage>
</organism>
<evidence type="ECO:0000313" key="1">
    <source>
        <dbReference type="EMBL" id="CAK51534.1"/>
    </source>
</evidence>
<proteinExistence type="predicted"/>
<gene>
    <name evidence="1" type="ORF">e1116g03.tmp0151</name>
</gene>
<accession>C8TE48</accession>
<reference evidence="1 2" key="1">
    <citation type="journal article" date="2007" name="Genome Res.">
        <title>Sequencing and analysis of chromosome 1 of Eimeria tenella reveals a unique segmental organization.</title>
        <authorList>
            <person name="Ling K.H."/>
            <person name="Rajandream M.A."/>
            <person name="Rivailler P."/>
            <person name="Ivens A."/>
            <person name="Yap S.J."/>
            <person name="Madeira A.M.B.N."/>
            <person name="Mungall K."/>
            <person name="Billington K."/>
            <person name="Yee W.Y."/>
            <person name="Bankier A.T."/>
            <person name="Carroll F."/>
            <person name="Durham A.M."/>
            <person name="Peters N."/>
            <person name="Loo S.S."/>
            <person name="Mat-Isa M.N."/>
            <person name="Novaes J."/>
            <person name="Quail M."/>
            <person name="Rosli R."/>
            <person name="Shamsudin M.N."/>
            <person name="Sobreira T.J.P."/>
            <person name="Tivey A.R."/>
            <person name="Wai S.F."/>
            <person name="White S."/>
            <person name="Wu X."/>
            <person name="Kerhornou A.X."/>
            <person name="Blake D."/>
            <person name="Mohamed R."/>
            <person name="Shirley M."/>
            <person name="Gruber A."/>
            <person name="Berriman M."/>
            <person name="Tomley F."/>
            <person name="Dear P.H."/>
            <person name="Wan K.L."/>
        </authorList>
    </citation>
    <scope>NUCLEOTIDE SEQUENCE [LARGE SCALE GENOMIC DNA]</scope>
    <source>
        <strain evidence="1 2">Houghton</strain>
    </source>
</reference>
<dbReference type="Proteomes" id="UP000243681">
    <property type="component" value="Chromosome 1"/>
</dbReference>
<sequence>MEDPFQYTVEVWPYVLKIAKHSGWRTLSNIQWVRLHAITSRQRLQEDVFKSMINGAYVYPEASLWAGILNVSSNKLDVNGASRSETLHHLLEIPCSAFALAGY</sequence>